<evidence type="ECO:0000313" key="3">
    <source>
        <dbReference type="EMBL" id="OPX45585.1"/>
    </source>
</evidence>
<dbReference type="InterPro" id="IPR058535">
    <property type="entry name" value="MafB19-deam"/>
</dbReference>
<dbReference type="SUPFAM" id="SSF53927">
    <property type="entry name" value="Cytidine deaminase-like"/>
    <property type="match status" value="1"/>
</dbReference>
<evidence type="ECO:0000313" key="4">
    <source>
        <dbReference type="Proteomes" id="UP000191554"/>
    </source>
</evidence>
<proteinExistence type="predicted"/>
<feature type="compositionally biased region" description="Gly residues" evidence="1">
    <location>
        <begin position="75"/>
        <end position="85"/>
    </location>
</feature>
<name>A0A1V4SQ45_RUMHU</name>
<feature type="domain" description="MafB19-like deaminase" evidence="2">
    <location>
        <begin position="251"/>
        <end position="359"/>
    </location>
</feature>
<protein>
    <recommendedName>
        <fullName evidence="2">MafB19-like deaminase domain-containing protein</fullName>
    </recommendedName>
</protein>
<dbReference type="GO" id="GO:0002100">
    <property type="term" value="P:tRNA wobble adenosine to inosine editing"/>
    <property type="evidence" value="ECO:0007669"/>
    <property type="project" value="InterPro"/>
</dbReference>
<keyword evidence="4" id="KW-1185">Reference proteome</keyword>
<sequence>MKPLEGPVNSVGGMIEQVTDQATGVVDNAEQSAMSSMGNGSKLLSGFAGSSGSQNRDAGKAGESKGQEKNSGKSGQEGGKSQGGGDFLGLLKSGVHTRLMTFGLMNIKKLGAKVIAAGAAKVTGVIKKMLTPKVKFRLGAEEHELWVEKGKNGNVVMMASKKPGPIKRKIEEGEIPDNGEISNKRRKVEAEKDEQQVVQQNEAMASTIQAVTAGVGEAGKKEPWEAIDRFRKSNGLEPLGDRIPVRGDGLETVALMEVSGNKVFGVNSSLLSDELKNLGRDFFKVIKEKGLLGNAKHYGSGEAQVLTHAEAHALMKARKEAGGHLGDSVVLYVDRLTCPNCQKYLPEVRAAMGIKTLKVITKGGIELIL</sequence>
<accession>A0A1V4SQ45</accession>
<dbReference type="InterPro" id="IPR016193">
    <property type="entry name" value="Cytidine_deaminase-like"/>
</dbReference>
<evidence type="ECO:0000259" key="2">
    <source>
        <dbReference type="Pfam" id="PF14437"/>
    </source>
</evidence>
<dbReference type="Pfam" id="PF14437">
    <property type="entry name" value="MafB19-deam"/>
    <property type="match status" value="1"/>
</dbReference>
<gene>
    <name evidence="3" type="ORF">CLHUN_09640</name>
</gene>
<dbReference type="AlphaFoldDB" id="A0A1V4SQ45"/>
<feature type="region of interest" description="Disordered" evidence="1">
    <location>
        <begin position="22"/>
        <end position="85"/>
    </location>
</feature>
<dbReference type="Proteomes" id="UP000191554">
    <property type="component" value="Unassembled WGS sequence"/>
</dbReference>
<organism evidence="3 4">
    <name type="scientific">Ruminiclostridium hungatei</name>
    <name type="common">Clostridium hungatei</name>
    <dbReference type="NCBI Taxonomy" id="48256"/>
    <lineage>
        <taxon>Bacteria</taxon>
        <taxon>Bacillati</taxon>
        <taxon>Bacillota</taxon>
        <taxon>Clostridia</taxon>
        <taxon>Eubacteriales</taxon>
        <taxon>Oscillospiraceae</taxon>
        <taxon>Ruminiclostridium</taxon>
    </lineage>
</organism>
<evidence type="ECO:0000256" key="1">
    <source>
        <dbReference type="SAM" id="MobiDB-lite"/>
    </source>
</evidence>
<dbReference type="EMBL" id="MZGX01000004">
    <property type="protein sequence ID" value="OPX45585.1"/>
    <property type="molecule type" value="Genomic_DNA"/>
</dbReference>
<feature type="compositionally biased region" description="Polar residues" evidence="1">
    <location>
        <begin position="29"/>
        <end position="39"/>
    </location>
</feature>
<reference evidence="3 4" key="1">
    <citation type="submission" date="2017-03" db="EMBL/GenBank/DDBJ databases">
        <title>Genome sequence of Clostridium hungatei DSM 14427.</title>
        <authorList>
            <person name="Poehlein A."/>
            <person name="Daniel R."/>
        </authorList>
    </citation>
    <scope>NUCLEOTIDE SEQUENCE [LARGE SCALE GENOMIC DNA]</scope>
    <source>
        <strain evidence="3 4">DSM 14427</strain>
    </source>
</reference>
<feature type="compositionally biased region" description="Basic and acidic residues" evidence="1">
    <location>
        <begin position="57"/>
        <end position="71"/>
    </location>
</feature>
<dbReference type="GO" id="GO:0008251">
    <property type="term" value="F:tRNA-specific adenosine deaminase activity"/>
    <property type="evidence" value="ECO:0007669"/>
    <property type="project" value="InterPro"/>
</dbReference>
<comment type="caution">
    <text evidence="3">The sequence shown here is derived from an EMBL/GenBank/DDBJ whole genome shotgun (WGS) entry which is preliminary data.</text>
</comment>